<evidence type="ECO:0000313" key="2">
    <source>
        <dbReference type="Proteomes" id="UP000053105"/>
    </source>
</evidence>
<proteinExistence type="predicted"/>
<keyword evidence="2" id="KW-1185">Reference proteome</keyword>
<name>A0A0N0U7D7_9HYME</name>
<reference evidence="1 2" key="1">
    <citation type="submission" date="2015-07" db="EMBL/GenBank/DDBJ databases">
        <title>The genome of Melipona quadrifasciata.</title>
        <authorList>
            <person name="Pan H."/>
            <person name="Kapheim K."/>
        </authorList>
    </citation>
    <scope>NUCLEOTIDE SEQUENCE [LARGE SCALE GENOMIC DNA]</scope>
    <source>
        <strain evidence="1">0111107301</strain>
        <tissue evidence="1">Whole body</tissue>
    </source>
</reference>
<dbReference type="Proteomes" id="UP000053105">
    <property type="component" value="Unassembled WGS sequence"/>
</dbReference>
<protein>
    <submittedName>
        <fullName evidence="1">Uncharacterized protein</fullName>
    </submittedName>
</protein>
<sequence length="68" mass="8070">MKLHPDIAIFAVIDRELSEIFRRASLRADKKVVKRGRGIGNFADRSMGTQKFPTKDLYIRRRYLYIDR</sequence>
<accession>A0A0N0U7D7</accession>
<dbReference type="EMBL" id="KQ435701">
    <property type="protein sequence ID" value="KOX80401.1"/>
    <property type="molecule type" value="Genomic_DNA"/>
</dbReference>
<organism evidence="1 2">
    <name type="scientific">Melipona quadrifasciata</name>
    <dbReference type="NCBI Taxonomy" id="166423"/>
    <lineage>
        <taxon>Eukaryota</taxon>
        <taxon>Metazoa</taxon>
        <taxon>Ecdysozoa</taxon>
        <taxon>Arthropoda</taxon>
        <taxon>Hexapoda</taxon>
        <taxon>Insecta</taxon>
        <taxon>Pterygota</taxon>
        <taxon>Neoptera</taxon>
        <taxon>Endopterygota</taxon>
        <taxon>Hymenoptera</taxon>
        <taxon>Apocrita</taxon>
        <taxon>Aculeata</taxon>
        <taxon>Apoidea</taxon>
        <taxon>Anthophila</taxon>
        <taxon>Apidae</taxon>
        <taxon>Melipona</taxon>
    </lineage>
</organism>
<dbReference type="AlphaFoldDB" id="A0A0N0U7D7"/>
<gene>
    <name evidence="1" type="ORF">WN51_06690</name>
</gene>
<evidence type="ECO:0000313" key="1">
    <source>
        <dbReference type="EMBL" id="KOX80401.1"/>
    </source>
</evidence>